<sequence length="121" mass="13485">MAMGYGAFIHITNGTDKPVQVTTVSEHCMHGTGHWGDILFPKDEYPSQYIEAKASGSCITQTSLVKYEFRQILDSSAEVIATLELVEKGHNWSVGDSTHNVQVDEITQEKQAHMWFTVVAK</sequence>
<dbReference type="EMBL" id="CP072426">
    <property type="protein sequence ID" value="QTL37382.1"/>
    <property type="molecule type" value="Genomic_DNA"/>
</dbReference>
<proteinExistence type="predicted"/>
<name>A0ABX7VC62_9GAMM</name>
<organism evidence="1 2">
    <name type="scientific">Pseudoalteromonas viridis</name>
    <dbReference type="NCBI Taxonomy" id="339617"/>
    <lineage>
        <taxon>Bacteria</taxon>
        <taxon>Pseudomonadati</taxon>
        <taxon>Pseudomonadota</taxon>
        <taxon>Gammaproteobacteria</taxon>
        <taxon>Alteromonadales</taxon>
        <taxon>Pseudoalteromonadaceae</taxon>
        <taxon>Pseudoalteromonas</taxon>
    </lineage>
</organism>
<dbReference type="RefSeq" id="WP_209053622.1">
    <property type="nucleotide sequence ID" value="NZ_CP072426.1"/>
</dbReference>
<reference evidence="1 2" key="1">
    <citation type="submission" date="2021-03" db="EMBL/GenBank/DDBJ databases">
        <title>Complete Genome of Pseudoalteromonas viridis Strain BBR56, a new biocontrol bacterial candidate.</title>
        <authorList>
            <person name="Handayani D.P."/>
            <person name="Isnansetyo A."/>
            <person name="Istiqomah I."/>
            <person name="Jumina J."/>
        </authorList>
    </citation>
    <scope>NUCLEOTIDE SEQUENCE [LARGE SCALE GENOMIC DNA]</scope>
    <source>
        <strain evidence="1 2">BBR56</strain>
    </source>
</reference>
<gene>
    <name evidence="1" type="ORF">J5X90_21280</name>
</gene>
<dbReference type="Proteomes" id="UP000665025">
    <property type="component" value="Chromosome 2"/>
</dbReference>
<keyword evidence="2" id="KW-1185">Reference proteome</keyword>
<evidence type="ECO:0000313" key="1">
    <source>
        <dbReference type="EMBL" id="QTL37382.1"/>
    </source>
</evidence>
<evidence type="ECO:0000313" key="2">
    <source>
        <dbReference type="Proteomes" id="UP000665025"/>
    </source>
</evidence>
<accession>A0ABX7VC62</accession>
<protein>
    <submittedName>
        <fullName evidence="1">Uncharacterized protein</fullName>
    </submittedName>
</protein>